<sequence length="86" mass="9413">MTELGYPNVDVLGWYDLDAPSGTLVDIISTISKAAAKAVSDAEIVKHLREQDVVVIGSTPAAYRTFFDNDLSKWKRVAEEANISVE</sequence>
<dbReference type="PANTHER" id="PTHR42928">
    <property type="entry name" value="TRICARBOXYLATE-BINDING PROTEIN"/>
    <property type="match status" value="1"/>
</dbReference>
<evidence type="ECO:0000313" key="2">
    <source>
        <dbReference type="EMBL" id="TCT09615.1"/>
    </source>
</evidence>
<evidence type="ECO:0000313" key="3">
    <source>
        <dbReference type="Proteomes" id="UP000295525"/>
    </source>
</evidence>
<organism evidence="2 3">
    <name type="scientific">Paralcaligenes ureilyticus</name>
    <dbReference type="NCBI Taxonomy" id="627131"/>
    <lineage>
        <taxon>Bacteria</taxon>
        <taxon>Pseudomonadati</taxon>
        <taxon>Pseudomonadota</taxon>
        <taxon>Betaproteobacteria</taxon>
        <taxon>Burkholderiales</taxon>
        <taxon>Alcaligenaceae</taxon>
        <taxon>Paralcaligenes</taxon>
    </lineage>
</organism>
<dbReference type="Gene3D" id="3.40.190.150">
    <property type="entry name" value="Bordetella uptake gene, domain 1"/>
    <property type="match status" value="1"/>
</dbReference>
<dbReference type="EMBL" id="SMAJ01000003">
    <property type="protein sequence ID" value="TCT09615.1"/>
    <property type="molecule type" value="Genomic_DNA"/>
</dbReference>
<evidence type="ECO:0000256" key="1">
    <source>
        <dbReference type="ARBA" id="ARBA00006987"/>
    </source>
</evidence>
<protein>
    <submittedName>
        <fullName evidence="2">Tripartite tricarboxylate transporter family receptor</fullName>
    </submittedName>
</protein>
<dbReference type="PANTHER" id="PTHR42928:SF5">
    <property type="entry name" value="BLR1237 PROTEIN"/>
    <property type="match status" value="1"/>
</dbReference>
<keyword evidence="3" id="KW-1185">Reference proteome</keyword>
<dbReference type="InterPro" id="IPR005064">
    <property type="entry name" value="BUG"/>
</dbReference>
<dbReference type="Pfam" id="PF03401">
    <property type="entry name" value="TctC"/>
    <property type="match status" value="1"/>
</dbReference>
<accession>A0A4R3MDK9</accession>
<dbReference type="AlphaFoldDB" id="A0A4R3MDK9"/>
<reference evidence="2 3" key="1">
    <citation type="submission" date="2019-03" db="EMBL/GenBank/DDBJ databases">
        <title>Genomic Encyclopedia of Type Strains, Phase IV (KMG-IV): sequencing the most valuable type-strain genomes for metagenomic binning, comparative biology and taxonomic classification.</title>
        <authorList>
            <person name="Goeker M."/>
        </authorList>
    </citation>
    <scope>NUCLEOTIDE SEQUENCE [LARGE SCALE GENOMIC DNA]</scope>
    <source>
        <strain evidence="2 3">DSM 24591</strain>
    </source>
</reference>
<keyword evidence="2" id="KW-0675">Receptor</keyword>
<name>A0A4R3MDK9_9BURK</name>
<gene>
    <name evidence="2" type="ORF">EDC26_103234</name>
</gene>
<dbReference type="Proteomes" id="UP000295525">
    <property type="component" value="Unassembled WGS sequence"/>
</dbReference>
<comment type="caution">
    <text evidence="2">The sequence shown here is derived from an EMBL/GenBank/DDBJ whole genome shotgun (WGS) entry which is preliminary data.</text>
</comment>
<proteinExistence type="inferred from homology"/>
<comment type="similarity">
    <text evidence="1">Belongs to the UPF0065 (bug) family.</text>
</comment>
<dbReference type="InterPro" id="IPR042100">
    <property type="entry name" value="Bug_dom1"/>
</dbReference>